<feature type="compositionally biased region" description="Basic and acidic residues" evidence="11">
    <location>
        <begin position="264"/>
        <end position="278"/>
    </location>
</feature>
<evidence type="ECO:0000313" key="15">
    <source>
        <dbReference type="RefSeq" id="XP_031442717.1"/>
    </source>
</evidence>
<feature type="compositionally biased region" description="Polar residues" evidence="11">
    <location>
        <begin position="209"/>
        <end position="218"/>
    </location>
</feature>
<keyword evidence="6" id="KW-0747">Spliceosome</keyword>
<sequence>MCDPEGQGESAPNRLSNRDTIQLPDELSLSDSDPDDAFTPFGQRVEDLSSSSDEDEARAQRQQGVPPPLGRGESVFQLRGGSLGFSDRSRNIFESLESAVKLTSAQLGDDNVLSGTFARPAPPSPPPLARGRKSGMPPTRIPPKHQQPTPPVASKLPDYLANPERWTRYNLDDVPETSDRRNSQVATQFIQGLQEQRRSQEDLGESFLPTFNQSQASGDQHKILFSKPRPSSREEGAGGQKQGRQRKAGVGLLHLDEAQEEEEGARPDGSRHSLPRKEDRKRKWAPSKEWGEKEDQEEETEKPATIAFSISKKVNRKQFRKMAERQPRDEEEED</sequence>
<comment type="similarity">
    <text evidence="3">Belongs to the TSSC4 family.</text>
</comment>
<evidence type="ECO:0000256" key="11">
    <source>
        <dbReference type="SAM" id="MobiDB-lite"/>
    </source>
</evidence>
<evidence type="ECO:0000313" key="14">
    <source>
        <dbReference type="RefSeq" id="XP_031442716.1"/>
    </source>
</evidence>
<evidence type="ECO:0000256" key="4">
    <source>
        <dbReference type="ARBA" id="ARBA00022490"/>
    </source>
</evidence>
<evidence type="ECO:0000256" key="8">
    <source>
        <dbReference type="ARBA" id="ARBA00023242"/>
    </source>
</evidence>
<feature type="region of interest" description="Disordered" evidence="11">
    <location>
        <begin position="1"/>
        <end position="87"/>
    </location>
</feature>
<keyword evidence="4" id="KW-0963">Cytoplasm</keyword>
<gene>
    <name evidence="13 14 15" type="primary">tssc4</name>
</gene>
<evidence type="ECO:0000256" key="1">
    <source>
        <dbReference type="ARBA" id="ARBA00004123"/>
    </source>
</evidence>
<evidence type="ECO:0000256" key="3">
    <source>
        <dbReference type="ARBA" id="ARBA00010362"/>
    </source>
</evidence>
<comment type="function">
    <text evidence="10">Protein associated with the U5 snRNP, during its maturation and its post-splicing recycling and which is required for spliceosomal tri-snRNP complex assembly in the nucleus. Has a molecular sequestering activity and transiently hinders SNRNP200 binding sites for constitutive splicing factors that intervene later during the assembly of the spliceosome and splicing. Together with its molecular sequestering activity, may also function as a molecular adapter and placeholder, coordinating the assembly of the U5 snRNP and its association with the U4/U6 di-snRNP.</text>
</comment>
<evidence type="ECO:0000313" key="13">
    <source>
        <dbReference type="RefSeq" id="XP_012674905.1"/>
    </source>
</evidence>
<dbReference type="AlphaFoldDB" id="A0A6P8GXK4"/>
<keyword evidence="12" id="KW-1185">Reference proteome</keyword>
<protein>
    <recommendedName>
        <fullName evidence="9">U5 small nuclear ribonucleoprotein TSSC4</fullName>
    </recommendedName>
</protein>
<evidence type="ECO:0000256" key="6">
    <source>
        <dbReference type="ARBA" id="ARBA00022728"/>
    </source>
</evidence>
<evidence type="ECO:0000256" key="7">
    <source>
        <dbReference type="ARBA" id="ARBA00023187"/>
    </source>
</evidence>
<dbReference type="RefSeq" id="XP_031442717.1">
    <property type="nucleotide sequence ID" value="XM_031586857.2"/>
</dbReference>
<dbReference type="InterPro" id="IPR029338">
    <property type="entry name" value="TSSC4"/>
</dbReference>
<dbReference type="Proteomes" id="UP000515152">
    <property type="component" value="Chromosome 20"/>
</dbReference>
<keyword evidence="7" id="KW-0508">mRNA splicing</keyword>
<dbReference type="GO" id="GO:0006397">
    <property type="term" value="P:mRNA processing"/>
    <property type="evidence" value="ECO:0007669"/>
    <property type="project" value="UniProtKB-KW"/>
</dbReference>
<reference evidence="13 14" key="1">
    <citation type="submission" date="2025-04" db="UniProtKB">
        <authorList>
            <consortium name="RefSeq"/>
        </authorList>
    </citation>
    <scope>IDENTIFICATION</scope>
</reference>
<feature type="region of interest" description="Disordered" evidence="11">
    <location>
        <begin position="111"/>
        <end position="334"/>
    </location>
</feature>
<evidence type="ECO:0000256" key="10">
    <source>
        <dbReference type="ARBA" id="ARBA00045970"/>
    </source>
</evidence>
<evidence type="ECO:0000313" key="12">
    <source>
        <dbReference type="Proteomes" id="UP000515152"/>
    </source>
</evidence>
<evidence type="ECO:0000256" key="2">
    <source>
        <dbReference type="ARBA" id="ARBA00004496"/>
    </source>
</evidence>
<dbReference type="GO" id="GO:0005737">
    <property type="term" value="C:cytoplasm"/>
    <property type="evidence" value="ECO:0007669"/>
    <property type="project" value="UniProtKB-SubCell"/>
</dbReference>
<evidence type="ECO:0000256" key="5">
    <source>
        <dbReference type="ARBA" id="ARBA00022664"/>
    </source>
</evidence>
<keyword evidence="5" id="KW-0507">mRNA processing</keyword>
<evidence type="ECO:0000256" key="9">
    <source>
        <dbReference type="ARBA" id="ARBA00035304"/>
    </source>
</evidence>
<dbReference type="RefSeq" id="XP_012674905.1">
    <property type="nucleotide sequence ID" value="XM_012819451.2"/>
</dbReference>
<dbReference type="PANTHER" id="PTHR13445">
    <property type="entry name" value="TUMOR SUPPRESSING SUBTRANSFERABLE CANDIDATE 4 TSSC4"/>
    <property type="match status" value="1"/>
</dbReference>
<organism evidence="12 14">
    <name type="scientific">Clupea harengus</name>
    <name type="common">Atlantic herring</name>
    <dbReference type="NCBI Taxonomy" id="7950"/>
    <lineage>
        <taxon>Eukaryota</taxon>
        <taxon>Metazoa</taxon>
        <taxon>Chordata</taxon>
        <taxon>Craniata</taxon>
        <taxon>Vertebrata</taxon>
        <taxon>Euteleostomi</taxon>
        <taxon>Actinopterygii</taxon>
        <taxon>Neopterygii</taxon>
        <taxon>Teleostei</taxon>
        <taxon>Clupei</taxon>
        <taxon>Clupeiformes</taxon>
        <taxon>Clupeoidei</taxon>
        <taxon>Clupeidae</taxon>
        <taxon>Clupea</taxon>
    </lineage>
</organism>
<dbReference type="GO" id="GO:0005681">
    <property type="term" value="C:spliceosomal complex"/>
    <property type="evidence" value="ECO:0007669"/>
    <property type="project" value="UniProtKB-KW"/>
</dbReference>
<proteinExistence type="inferred from homology"/>
<keyword evidence="8" id="KW-0539">Nucleus</keyword>
<feature type="compositionally biased region" description="Basic and acidic residues" evidence="11">
    <location>
        <begin position="165"/>
        <end position="182"/>
    </location>
</feature>
<feature type="compositionally biased region" description="Polar residues" evidence="11">
    <location>
        <begin position="183"/>
        <end position="194"/>
    </location>
</feature>
<dbReference type="RefSeq" id="XP_031442716.1">
    <property type="nucleotide sequence ID" value="XM_031586856.2"/>
</dbReference>
<dbReference type="OrthoDB" id="3176171at2759"/>
<dbReference type="Pfam" id="PF15264">
    <property type="entry name" value="TSSC4"/>
    <property type="match status" value="1"/>
</dbReference>
<dbReference type="CTD" id="10078"/>
<accession>A0A6P8GXK4</accession>
<comment type="subcellular location">
    <subcellularLocation>
        <location evidence="2">Cytoplasm</location>
    </subcellularLocation>
    <subcellularLocation>
        <location evidence="1">Nucleus</location>
    </subcellularLocation>
</comment>
<name>A0A6P8GXK4_CLUHA</name>
<dbReference type="GeneTree" id="ENSGT00390000011846"/>
<dbReference type="KEGG" id="char:105893099"/>
<dbReference type="GO" id="GO:0008380">
    <property type="term" value="P:RNA splicing"/>
    <property type="evidence" value="ECO:0007669"/>
    <property type="project" value="UniProtKB-KW"/>
</dbReference>
<dbReference type="PANTHER" id="PTHR13445:SF3">
    <property type="entry name" value="U5 SMALL NUCLEAR RIBONUCLEOPROTEIN TSSC4"/>
    <property type="match status" value="1"/>
</dbReference>
<dbReference type="GeneID" id="105893099"/>